<evidence type="ECO:0000256" key="7">
    <source>
        <dbReference type="ARBA" id="ARBA00022679"/>
    </source>
</evidence>
<dbReference type="Pfam" id="PF00817">
    <property type="entry name" value="IMS"/>
    <property type="match status" value="1"/>
</dbReference>
<dbReference type="GO" id="GO:0006260">
    <property type="term" value="P:DNA replication"/>
    <property type="evidence" value="ECO:0007669"/>
    <property type="project" value="UniProtKB-KW"/>
</dbReference>
<comment type="subcellular location">
    <subcellularLocation>
        <location evidence="2">Cytoplasm</location>
    </subcellularLocation>
</comment>
<dbReference type="STRING" id="1797729.A3A60_02580"/>
<dbReference type="InterPro" id="IPR043128">
    <property type="entry name" value="Rev_trsase/Diguanyl_cyclase"/>
</dbReference>
<dbReference type="CDD" id="cd03586">
    <property type="entry name" value="PolY_Pol_IV_kappa"/>
    <property type="match status" value="1"/>
</dbReference>
<evidence type="ECO:0000256" key="2">
    <source>
        <dbReference type="ARBA" id="ARBA00004496"/>
    </source>
</evidence>
<dbReference type="GO" id="GO:0003684">
    <property type="term" value="F:damaged DNA binding"/>
    <property type="evidence" value="ECO:0007669"/>
    <property type="project" value="InterPro"/>
</dbReference>
<dbReference type="GO" id="GO:0042276">
    <property type="term" value="P:error-prone translesion synthesis"/>
    <property type="evidence" value="ECO:0007669"/>
    <property type="project" value="TreeGrafter"/>
</dbReference>
<keyword evidence="8" id="KW-0548">Nucleotidyltransferase</keyword>
<evidence type="ECO:0000256" key="10">
    <source>
        <dbReference type="ARBA" id="ARBA00022723"/>
    </source>
</evidence>
<evidence type="ECO:0000256" key="9">
    <source>
        <dbReference type="ARBA" id="ARBA00022705"/>
    </source>
</evidence>
<evidence type="ECO:0000313" key="18">
    <source>
        <dbReference type="EMBL" id="OGE10841.1"/>
    </source>
</evidence>
<dbReference type="InterPro" id="IPR043502">
    <property type="entry name" value="DNA/RNA_pol_sf"/>
</dbReference>
<dbReference type="PANTHER" id="PTHR11076:SF33">
    <property type="entry name" value="DNA POLYMERASE KAPPA"/>
    <property type="match status" value="1"/>
</dbReference>
<evidence type="ECO:0000256" key="3">
    <source>
        <dbReference type="ARBA" id="ARBA00010945"/>
    </source>
</evidence>
<evidence type="ECO:0000256" key="12">
    <source>
        <dbReference type="ARBA" id="ARBA00022842"/>
    </source>
</evidence>
<evidence type="ECO:0000256" key="11">
    <source>
        <dbReference type="ARBA" id="ARBA00022763"/>
    </source>
</evidence>
<dbReference type="Gene3D" id="3.30.1490.100">
    <property type="entry name" value="DNA polymerase, Y-family, little finger domain"/>
    <property type="match status" value="1"/>
</dbReference>
<evidence type="ECO:0000313" key="19">
    <source>
        <dbReference type="Proteomes" id="UP000179227"/>
    </source>
</evidence>
<dbReference type="Gene3D" id="3.30.70.270">
    <property type="match status" value="1"/>
</dbReference>
<dbReference type="GO" id="GO:0009432">
    <property type="term" value="P:SOS response"/>
    <property type="evidence" value="ECO:0007669"/>
    <property type="project" value="TreeGrafter"/>
</dbReference>
<dbReference type="InterPro" id="IPR001126">
    <property type="entry name" value="UmuC"/>
</dbReference>
<dbReference type="SUPFAM" id="SSF100879">
    <property type="entry name" value="Lesion bypass DNA polymerase (Y-family), little finger domain"/>
    <property type="match status" value="1"/>
</dbReference>
<dbReference type="GO" id="GO:0003887">
    <property type="term" value="F:DNA-directed DNA polymerase activity"/>
    <property type="evidence" value="ECO:0007669"/>
    <property type="project" value="UniProtKB-KW"/>
</dbReference>
<evidence type="ECO:0000256" key="1">
    <source>
        <dbReference type="ARBA" id="ARBA00001946"/>
    </source>
</evidence>
<gene>
    <name evidence="18" type="ORF">A3A60_02580</name>
</gene>
<dbReference type="PROSITE" id="PS50173">
    <property type="entry name" value="UMUC"/>
    <property type="match status" value="1"/>
</dbReference>
<dbReference type="SUPFAM" id="SSF56672">
    <property type="entry name" value="DNA/RNA polymerases"/>
    <property type="match status" value="1"/>
</dbReference>
<dbReference type="InterPro" id="IPR050116">
    <property type="entry name" value="DNA_polymerase-Y"/>
</dbReference>
<dbReference type="InterPro" id="IPR053848">
    <property type="entry name" value="IMS_HHH_1"/>
</dbReference>
<dbReference type="GO" id="GO:0046872">
    <property type="term" value="F:metal ion binding"/>
    <property type="evidence" value="ECO:0007669"/>
    <property type="project" value="UniProtKB-KW"/>
</dbReference>
<dbReference type="Pfam" id="PF21999">
    <property type="entry name" value="IMS_HHH_1"/>
    <property type="match status" value="1"/>
</dbReference>
<keyword evidence="6" id="KW-0963">Cytoplasm</keyword>
<dbReference type="InterPro" id="IPR017961">
    <property type="entry name" value="DNA_pol_Y-fam_little_finger"/>
</dbReference>
<dbReference type="InterPro" id="IPR036775">
    <property type="entry name" value="DNA_pol_Y-fam_lit_finger_sf"/>
</dbReference>
<name>A0A1F5I3G3_9BACT</name>
<evidence type="ECO:0000256" key="6">
    <source>
        <dbReference type="ARBA" id="ARBA00022490"/>
    </source>
</evidence>
<comment type="caution">
    <text evidence="18">The sequence shown here is derived from an EMBL/GenBank/DDBJ whole genome shotgun (WGS) entry which is preliminary data.</text>
</comment>
<comment type="similarity">
    <text evidence="3">Belongs to the DNA polymerase type-Y family.</text>
</comment>
<keyword evidence="13" id="KW-0239">DNA-directed DNA polymerase</keyword>
<accession>A0A1F5I3G3</accession>
<protein>
    <recommendedName>
        <fullName evidence="4">DNA-directed DNA polymerase</fullName>
        <ecNumber evidence="4">2.7.7.7</ecNumber>
    </recommendedName>
</protein>
<dbReference type="PANTHER" id="PTHR11076">
    <property type="entry name" value="DNA REPAIR POLYMERASE UMUC / TRANSFERASE FAMILY MEMBER"/>
    <property type="match status" value="1"/>
</dbReference>
<reference evidence="18 19" key="1">
    <citation type="journal article" date="2016" name="Nat. Commun.">
        <title>Thousands of microbial genomes shed light on interconnected biogeochemical processes in an aquifer system.</title>
        <authorList>
            <person name="Anantharaman K."/>
            <person name="Brown C.T."/>
            <person name="Hug L.A."/>
            <person name="Sharon I."/>
            <person name="Castelle C.J."/>
            <person name="Probst A.J."/>
            <person name="Thomas B.C."/>
            <person name="Singh A."/>
            <person name="Wilkins M.J."/>
            <person name="Karaoz U."/>
            <person name="Brodie E.L."/>
            <person name="Williams K.H."/>
            <person name="Hubbard S.S."/>
            <person name="Banfield J.F."/>
        </authorList>
    </citation>
    <scope>NUCLEOTIDE SEQUENCE [LARGE SCALE GENOMIC DNA]</scope>
</reference>
<keyword evidence="11" id="KW-0227">DNA damage</keyword>
<evidence type="ECO:0000256" key="8">
    <source>
        <dbReference type="ARBA" id="ARBA00022695"/>
    </source>
</evidence>
<keyword evidence="5" id="KW-0515">Mutator protein</keyword>
<proteinExistence type="inferred from homology"/>
<organism evidence="18 19">
    <name type="scientific">Candidatus Curtissbacteria bacterium RIFCSPLOWO2_01_FULL_42_26</name>
    <dbReference type="NCBI Taxonomy" id="1797729"/>
    <lineage>
        <taxon>Bacteria</taxon>
        <taxon>Candidatus Curtissiibacteriota</taxon>
    </lineage>
</organism>
<evidence type="ECO:0000256" key="14">
    <source>
        <dbReference type="ARBA" id="ARBA00023125"/>
    </source>
</evidence>
<keyword evidence="7" id="KW-0808">Transferase</keyword>
<evidence type="ECO:0000259" key="17">
    <source>
        <dbReference type="PROSITE" id="PS50173"/>
    </source>
</evidence>
<evidence type="ECO:0000256" key="16">
    <source>
        <dbReference type="ARBA" id="ARBA00049244"/>
    </source>
</evidence>
<dbReference type="InterPro" id="IPR022880">
    <property type="entry name" value="DNApol_IV"/>
</dbReference>
<dbReference type="GO" id="GO:0006281">
    <property type="term" value="P:DNA repair"/>
    <property type="evidence" value="ECO:0007669"/>
    <property type="project" value="UniProtKB-KW"/>
</dbReference>
<dbReference type="Gene3D" id="1.10.150.20">
    <property type="entry name" value="5' to 3' exonuclease, C-terminal subdomain"/>
    <property type="match status" value="1"/>
</dbReference>
<keyword evidence="10" id="KW-0479">Metal-binding</keyword>
<comment type="catalytic activity">
    <reaction evidence="16">
        <text>DNA(n) + a 2'-deoxyribonucleoside 5'-triphosphate = DNA(n+1) + diphosphate</text>
        <dbReference type="Rhea" id="RHEA:22508"/>
        <dbReference type="Rhea" id="RHEA-COMP:17339"/>
        <dbReference type="Rhea" id="RHEA-COMP:17340"/>
        <dbReference type="ChEBI" id="CHEBI:33019"/>
        <dbReference type="ChEBI" id="CHEBI:61560"/>
        <dbReference type="ChEBI" id="CHEBI:173112"/>
        <dbReference type="EC" id="2.7.7.7"/>
    </reaction>
</comment>
<dbReference type="Pfam" id="PF11799">
    <property type="entry name" value="IMS_C"/>
    <property type="match status" value="1"/>
</dbReference>
<feature type="domain" description="UmuC" evidence="17">
    <location>
        <begin position="7"/>
        <end position="189"/>
    </location>
</feature>
<comment type="cofactor">
    <cofactor evidence="1">
        <name>Mg(2+)</name>
        <dbReference type="ChEBI" id="CHEBI:18420"/>
    </cofactor>
</comment>
<dbReference type="Proteomes" id="UP000179227">
    <property type="component" value="Unassembled WGS sequence"/>
</dbReference>
<keyword evidence="9" id="KW-0235">DNA replication</keyword>
<evidence type="ECO:0000256" key="13">
    <source>
        <dbReference type="ARBA" id="ARBA00022932"/>
    </source>
</evidence>
<evidence type="ECO:0000256" key="5">
    <source>
        <dbReference type="ARBA" id="ARBA00022457"/>
    </source>
</evidence>
<dbReference type="GO" id="GO:0005829">
    <property type="term" value="C:cytosol"/>
    <property type="evidence" value="ECO:0007669"/>
    <property type="project" value="TreeGrafter"/>
</dbReference>
<dbReference type="EMBL" id="MFBS01000006">
    <property type="protein sequence ID" value="OGE10841.1"/>
    <property type="molecule type" value="Genomic_DNA"/>
</dbReference>
<keyword evidence="14" id="KW-0238">DNA-binding</keyword>
<keyword evidence="15" id="KW-0234">DNA repair</keyword>
<evidence type="ECO:0000256" key="4">
    <source>
        <dbReference type="ARBA" id="ARBA00012417"/>
    </source>
</evidence>
<sequence>MTMQRIILHADLNSFFARAEQQTNPALRGKPVGVVKAKARTCIIAASVEAKKYGVATGCWVNDARNLCPSIILVPADFDKYSDISHRFIKICADYSPNCEVFSLDECFIDVTETENFWGNAFNIAFEIKDRLRKEVGDWLTCSIGVSYNRFLAKLASGQVKYDGLFWITEDNALQVLDKSNLMDVCGLGWGLYSHLAKLGIDNFPKLRACSIESLHQNFGPFWGPYLYNLCRGIDTTSVNSFRSLPKQKSVGRTYTTHKPLNNRKDVERLMRNLSEEAAFKARTMGLAGRYVGFSIRSAHGSQNSIVGSWLANRSFSEGWSGPKDNEARSWYGHRTLKNYIDLGKEVFDVCKIISRDWLFGKPQDKPIIFCRVTLGMLTKKDYLPLPLFPADQKYNDLTLAGDKINNRFGDYTIFPANLLGVEIIRPEVTGYFGDKKFQLRNFLLEN</sequence>
<dbReference type="EC" id="2.7.7.7" evidence="4"/>
<evidence type="ECO:0000256" key="15">
    <source>
        <dbReference type="ARBA" id="ARBA00023204"/>
    </source>
</evidence>
<keyword evidence="12" id="KW-0460">Magnesium</keyword>
<dbReference type="Gene3D" id="3.40.1170.60">
    <property type="match status" value="1"/>
</dbReference>
<dbReference type="AlphaFoldDB" id="A0A1F5I3G3"/>